<comment type="catalytic activity">
    <reaction evidence="6">
        <text>Exonucleolytic cleavage that removes extra residues from the 3'-terminus of tRNA to produce 5'-mononucleotides.</text>
        <dbReference type="EC" id="3.1.13.5"/>
    </reaction>
</comment>
<accession>A0ABV1RKX8</accession>
<dbReference type="HAMAP" id="MF_01899">
    <property type="entry name" value="RNase_D"/>
    <property type="match status" value="1"/>
</dbReference>
<dbReference type="EC" id="3.1.13.5" evidence="6"/>
<evidence type="ECO:0000313" key="8">
    <source>
        <dbReference type="EMBL" id="MER2493592.1"/>
    </source>
</evidence>
<keyword evidence="9" id="KW-1185">Reference proteome</keyword>
<evidence type="ECO:0000313" key="9">
    <source>
        <dbReference type="Proteomes" id="UP001467690"/>
    </source>
</evidence>
<dbReference type="SUPFAM" id="SSF47819">
    <property type="entry name" value="HRDC-like"/>
    <property type="match status" value="2"/>
</dbReference>
<dbReference type="Pfam" id="PF21293">
    <property type="entry name" value="RNAseD_HRDC_C"/>
    <property type="match status" value="1"/>
</dbReference>
<dbReference type="Proteomes" id="UP001467690">
    <property type="component" value="Unassembled WGS sequence"/>
</dbReference>
<evidence type="ECO:0000259" key="7">
    <source>
        <dbReference type="PROSITE" id="PS50967"/>
    </source>
</evidence>
<keyword evidence="3 6" id="KW-0540">Nuclease</keyword>
<dbReference type="GO" id="GO:0033890">
    <property type="term" value="F:ribonuclease D activity"/>
    <property type="evidence" value="ECO:0007669"/>
    <property type="project" value="UniProtKB-EC"/>
</dbReference>
<gene>
    <name evidence="6 8" type="primary">rnd</name>
    <name evidence="8" type="ORF">ABS311_17065</name>
</gene>
<dbReference type="InterPro" id="IPR036397">
    <property type="entry name" value="RNaseH_sf"/>
</dbReference>
<dbReference type="InterPro" id="IPR002562">
    <property type="entry name" value="3'-5'_exonuclease_dom"/>
</dbReference>
<evidence type="ECO:0000256" key="1">
    <source>
        <dbReference type="ARBA" id="ARBA00022490"/>
    </source>
</evidence>
<keyword evidence="1 6" id="KW-0963">Cytoplasm</keyword>
<dbReference type="CDD" id="cd06142">
    <property type="entry name" value="RNaseD_exo"/>
    <property type="match status" value="1"/>
</dbReference>
<evidence type="ECO:0000256" key="2">
    <source>
        <dbReference type="ARBA" id="ARBA00022694"/>
    </source>
</evidence>
<comment type="subcellular location">
    <subcellularLocation>
        <location evidence="6">Cytoplasm</location>
    </subcellularLocation>
</comment>
<evidence type="ECO:0000256" key="5">
    <source>
        <dbReference type="ARBA" id="ARBA00022839"/>
    </source>
</evidence>
<dbReference type="SMART" id="SM00474">
    <property type="entry name" value="35EXOc"/>
    <property type="match status" value="1"/>
</dbReference>
<dbReference type="Gene3D" id="1.10.150.80">
    <property type="entry name" value="HRDC domain"/>
    <property type="match status" value="2"/>
</dbReference>
<evidence type="ECO:0000256" key="6">
    <source>
        <dbReference type="HAMAP-Rule" id="MF_01899"/>
    </source>
</evidence>
<keyword evidence="4 6" id="KW-0378">Hydrolase</keyword>
<comment type="caution">
    <text evidence="8">The sequence shown here is derived from an EMBL/GenBank/DDBJ whole genome shotgun (WGS) entry which is preliminary data.</text>
</comment>
<dbReference type="PANTHER" id="PTHR47649">
    <property type="entry name" value="RIBONUCLEASE D"/>
    <property type="match status" value="1"/>
</dbReference>
<evidence type="ECO:0000256" key="4">
    <source>
        <dbReference type="ARBA" id="ARBA00022801"/>
    </source>
</evidence>
<dbReference type="SUPFAM" id="SSF53098">
    <property type="entry name" value="Ribonuclease H-like"/>
    <property type="match status" value="1"/>
</dbReference>
<organism evidence="8 9">
    <name type="scientific">Catenovulum sediminis</name>
    <dbReference type="NCBI Taxonomy" id="1740262"/>
    <lineage>
        <taxon>Bacteria</taxon>
        <taxon>Pseudomonadati</taxon>
        <taxon>Pseudomonadota</taxon>
        <taxon>Gammaproteobacteria</taxon>
        <taxon>Alteromonadales</taxon>
        <taxon>Alteromonadaceae</taxon>
        <taxon>Catenovulum</taxon>
    </lineage>
</organism>
<dbReference type="SMART" id="SM00341">
    <property type="entry name" value="HRDC"/>
    <property type="match status" value="1"/>
</dbReference>
<protein>
    <recommendedName>
        <fullName evidence="6">Ribonuclease D</fullName>
        <shortName evidence="6">RNase D</shortName>
        <ecNumber evidence="6">3.1.13.5</ecNumber>
    </recommendedName>
</protein>
<sequence>MEFINDNTSLQRCCEILSQSNAIALDTEFVRERTYYPALGLVQLSDGQDIYLVDPLEISNWTPLQTLLTDPDTVKVIHSCGEDIEVIKVALNVKPVAFHDTQIAHAFIADKPAIGLAALIEEYCGVKLDKGHARTNWLNRPLSPQQLEYAADDVRYLLDVYQKQVATMAQRQVTELVLADTNSLIEKRFETIQPQLAWRDVKSAWQLSPRELAILKELIAWRLKHAVQRNLAVNFVVHERSLIALAQRRPSNIKSMANVPGIHHMEVKRHGKALLECIERGKAVPLEDCPPKIKRVAEITGYKKIYTDLKHAFSEVAKSKQLNPDILASKRMINQYISYVWQVSSWSRDSQPELLTGWRGQLLSEVAENTVAKHQVEA</sequence>
<dbReference type="InterPro" id="IPR012337">
    <property type="entry name" value="RNaseH-like_sf"/>
</dbReference>
<dbReference type="RefSeq" id="WP_143872725.1">
    <property type="nucleotide sequence ID" value="NZ_CP041660.1"/>
</dbReference>
<comment type="similarity">
    <text evidence="6">Belongs to the RNase D family.</text>
</comment>
<comment type="function">
    <text evidence="6">Exonuclease involved in the 3' processing of various precursor tRNAs. Initiates hydrolysis at the 3'-terminus of an RNA molecule and releases 5'-mononucleotides.</text>
</comment>
<comment type="cofactor">
    <cofactor evidence="6">
        <name>a divalent metal cation</name>
        <dbReference type="ChEBI" id="CHEBI:60240"/>
    </cofactor>
</comment>
<dbReference type="InterPro" id="IPR044876">
    <property type="entry name" value="HRDC_dom_sf"/>
</dbReference>
<keyword evidence="5 6" id="KW-0269">Exonuclease</keyword>
<dbReference type="InterPro" id="IPR002121">
    <property type="entry name" value="HRDC_dom"/>
</dbReference>
<dbReference type="Pfam" id="PF01612">
    <property type="entry name" value="DNA_pol_A_exo1"/>
    <property type="match status" value="1"/>
</dbReference>
<dbReference type="NCBIfam" id="TIGR01388">
    <property type="entry name" value="rnd"/>
    <property type="match status" value="1"/>
</dbReference>
<feature type="domain" description="HRDC" evidence="7">
    <location>
        <begin position="208"/>
        <end position="288"/>
    </location>
</feature>
<dbReference type="InterPro" id="IPR051086">
    <property type="entry name" value="RNase_D-like"/>
</dbReference>
<dbReference type="Gene3D" id="3.30.420.10">
    <property type="entry name" value="Ribonuclease H-like superfamily/Ribonuclease H"/>
    <property type="match status" value="1"/>
</dbReference>
<dbReference type="InterPro" id="IPR048579">
    <property type="entry name" value="RNAseD_HRDC_C"/>
</dbReference>
<name>A0ABV1RKX8_9ALTE</name>
<dbReference type="InterPro" id="IPR006292">
    <property type="entry name" value="RNase_D"/>
</dbReference>
<dbReference type="PANTHER" id="PTHR47649:SF1">
    <property type="entry name" value="RIBONUCLEASE D"/>
    <property type="match status" value="1"/>
</dbReference>
<proteinExistence type="inferred from homology"/>
<dbReference type="InterPro" id="IPR010997">
    <property type="entry name" value="HRDC-like_sf"/>
</dbReference>
<evidence type="ECO:0000256" key="3">
    <source>
        <dbReference type="ARBA" id="ARBA00022722"/>
    </source>
</evidence>
<reference evidence="8 9" key="1">
    <citation type="submission" date="2024-06" db="EMBL/GenBank/DDBJ databases">
        <authorList>
            <person name="Chen R.Y."/>
        </authorList>
    </citation>
    <scope>NUCLEOTIDE SEQUENCE [LARGE SCALE GENOMIC DNA]</scope>
    <source>
        <strain evidence="8 9">D2</strain>
    </source>
</reference>
<keyword evidence="2 6" id="KW-0819">tRNA processing</keyword>
<dbReference type="Pfam" id="PF00570">
    <property type="entry name" value="HRDC"/>
    <property type="match status" value="1"/>
</dbReference>
<dbReference type="PROSITE" id="PS50967">
    <property type="entry name" value="HRDC"/>
    <property type="match status" value="1"/>
</dbReference>
<dbReference type="EMBL" id="JBELOE010000265">
    <property type="protein sequence ID" value="MER2493592.1"/>
    <property type="molecule type" value="Genomic_DNA"/>
</dbReference>